<evidence type="ECO:0000256" key="1">
    <source>
        <dbReference type="ARBA" id="ARBA00022617"/>
    </source>
</evidence>
<reference evidence="7 8" key="1">
    <citation type="submission" date="2012-12" db="EMBL/GenBank/DDBJ databases">
        <title>Genome assembly of Fulvivirga imtechensis AK7.</title>
        <authorList>
            <person name="Nupur N."/>
            <person name="Khatri I."/>
            <person name="Kumar R."/>
            <person name="Subramanian S."/>
            <person name="Pinnaka A."/>
        </authorList>
    </citation>
    <scope>NUCLEOTIDE SEQUENCE [LARGE SCALE GENOMIC DNA]</scope>
    <source>
        <strain evidence="7 8">AK7</strain>
    </source>
</reference>
<name>L8JLQ2_9BACT</name>
<feature type="chain" id="PRO_5003993309" evidence="5">
    <location>
        <begin position="28"/>
        <end position="136"/>
    </location>
</feature>
<evidence type="ECO:0000256" key="4">
    <source>
        <dbReference type="PROSITE-ProRule" id="PRU00433"/>
    </source>
</evidence>
<evidence type="ECO:0000259" key="6">
    <source>
        <dbReference type="PROSITE" id="PS51007"/>
    </source>
</evidence>
<proteinExistence type="predicted"/>
<dbReference type="InterPro" id="IPR036909">
    <property type="entry name" value="Cyt_c-like_dom_sf"/>
</dbReference>
<feature type="signal peptide" evidence="5">
    <location>
        <begin position="1"/>
        <end position="27"/>
    </location>
</feature>
<sequence>MNKICVPTFLSAILLVSISGFTIDNQADDLERSMERGNELYIAHCITCHMHDGKGIPNVFPPLAASDYMMEDLDRSIKQIIYGASGEMEVNGVVYNGVMSGFDLSDQEIADILNYIRNSWGNKGEIVTAQRVVEVR</sequence>
<dbReference type="STRING" id="1237149.C900_00534"/>
<evidence type="ECO:0000256" key="5">
    <source>
        <dbReference type="SAM" id="SignalP"/>
    </source>
</evidence>
<protein>
    <submittedName>
        <fullName evidence="7">Putative nitrite reductase</fullName>
    </submittedName>
</protein>
<keyword evidence="5" id="KW-0732">Signal</keyword>
<dbReference type="RefSeq" id="WP_009583434.1">
    <property type="nucleotide sequence ID" value="NZ_AMZN01000122.1"/>
</dbReference>
<feature type="domain" description="Cytochrome c" evidence="6">
    <location>
        <begin position="32"/>
        <end position="120"/>
    </location>
</feature>
<evidence type="ECO:0000256" key="2">
    <source>
        <dbReference type="ARBA" id="ARBA00022723"/>
    </source>
</evidence>
<comment type="caution">
    <text evidence="7">The sequence shown here is derived from an EMBL/GenBank/DDBJ whole genome shotgun (WGS) entry which is preliminary data.</text>
</comment>
<evidence type="ECO:0000313" key="8">
    <source>
        <dbReference type="Proteomes" id="UP000011135"/>
    </source>
</evidence>
<dbReference type="PROSITE" id="PS51007">
    <property type="entry name" value="CYTC"/>
    <property type="match status" value="1"/>
</dbReference>
<dbReference type="EMBL" id="AMZN01000122">
    <property type="protein sequence ID" value="ELR68307.1"/>
    <property type="molecule type" value="Genomic_DNA"/>
</dbReference>
<keyword evidence="1 4" id="KW-0349">Heme</keyword>
<organism evidence="7 8">
    <name type="scientific">Fulvivirga imtechensis AK7</name>
    <dbReference type="NCBI Taxonomy" id="1237149"/>
    <lineage>
        <taxon>Bacteria</taxon>
        <taxon>Pseudomonadati</taxon>
        <taxon>Bacteroidota</taxon>
        <taxon>Cytophagia</taxon>
        <taxon>Cytophagales</taxon>
        <taxon>Fulvivirgaceae</taxon>
        <taxon>Fulvivirga</taxon>
    </lineage>
</organism>
<keyword evidence="3 4" id="KW-0408">Iron</keyword>
<keyword evidence="8" id="KW-1185">Reference proteome</keyword>
<dbReference type="AlphaFoldDB" id="L8JLQ2"/>
<dbReference type="GO" id="GO:0009055">
    <property type="term" value="F:electron transfer activity"/>
    <property type="evidence" value="ECO:0007669"/>
    <property type="project" value="InterPro"/>
</dbReference>
<dbReference type="InterPro" id="IPR009056">
    <property type="entry name" value="Cyt_c-like_dom"/>
</dbReference>
<dbReference type="PANTHER" id="PTHR35008:SF8">
    <property type="entry name" value="ALCOHOL DEHYDROGENASE CYTOCHROME C SUBUNIT"/>
    <property type="match status" value="1"/>
</dbReference>
<dbReference type="GO" id="GO:0046872">
    <property type="term" value="F:metal ion binding"/>
    <property type="evidence" value="ECO:0007669"/>
    <property type="project" value="UniProtKB-KW"/>
</dbReference>
<dbReference type="PANTHER" id="PTHR35008">
    <property type="entry name" value="BLL4482 PROTEIN-RELATED"/>
    <property type="match status" value="1"/>
</dbReference>
<evidence type="ECO:0000256" key="3">
    <source>
        <dbReference type="ARBA" id="ARBA00023004"/>
    </source>
</evidence>
<dbReference type="SUPFAM" id="SSF46626">
    <property type="entry name" value="Cytochrome c"/>
    <property type="match status" value="1"/>
</dbReference>
<dbReference type="Proteomes" id="UP000011135">
    <property type="component" value="Unassembled WGS sequence"/>
</dbReference>
<keyword evidence="2 4" id="KW-0479">Metal-binding</keyword>
<dbReference type="InterPro" id="IPR051459">
    <property type="entry name" value="Cytochrome_c-type_DH"/>
</dbReference>
<accession>L8JLQ2</accession>
<dbReference type="Pfam" id="PF00034">
    <property type="entry name" value="Cytochrom_C"/>
    <property type="match status" value="1"/>
</dbReference>
<gene>
    <name evidence="7" type="ORF">C900_00534</name>
</gene>
<dbReference type="GO" id="GO:0020037">
    <property type="term" value="F:heme binding"/>
    <property type="evidence" value="ECO:0007669"/>
    <property type="project" value="InterPro"/>
</dbReference>
<evidence type="ECO:0000313" key="7">
    <source>
        <dbReference type="EMBL" id="ELR68307.1"/>
    </source>
</evidence>
<dbReference type="eggNOG" id="COG2010">
    <property type="taxonomic scope" value="Bacteria"/>
</dbReference>
<dbReference type="Gene3D" id="1.10.760.10">
    <property type="entry name" value="Cytochrome c-like domain"/>
    <property type="match status" value="1"/>
</dbReference>